<dbReference type="PANTHER" id="PTHR11579:SF0">
    <property type="entry name" value="PROTEIN-L-ISOASPARTATE(D-ASPARTATE) O-METHYLTRANSFERASE"/>
    <property type="match status" value="1"/>
</dbReference>
<dbReference type="PROSITE" id="PS01279">
    <property type="entry name" value="PCMT"/>
    <property type="match status" value="1"/>
</dbReference>
<evidence type="ECO:0000256" key="5">
    <source>
        <dbReference type="ARBA" id="ARBA00022679"/>
    </source>
</evidence>
<evidence type="ECO:0000256" key="6">
    <source>
        <dbReference type="ARBA" id="ARBA00022691"/>
    </source>
</evidence>
<dbReference type="FunFam" id="3.40.50.150:FF:000010">
    <property type="entry name" value="Protein-L-isoaspartate O-methyltransferase"/>
    <property type="match status" value="1"/>
</dbReference>
<keyword evidence="3 9" id="KW-0963">Cytoplasm</keyword>
<comment type="similarity">
    <text evidence="2 9">Belongs to the methyltransferase superfamily. L-isoaspartyl/D-aspartyl protein methyltransferase family.</text>
</comment>
<keyword evidence="4 9" id="KW-0489">Methyltransferase</keyword>
<dbReference type="GO" id="GO:0004719">
    <property type="term" value="F:protein-L-isoaspartate (D-aspartate) O-methyltransferase activity"/>
    <property type="evidence" value="ECO:0007669"/>
    <property type="project" value="UniProtKB-UniRule"/>
</dbReference>
<dbReference type="Gene3D" id="3.40.50.150">
    <property type="entry name" value="Vaccinia Virus protein VP39"/>
    <property type="match status" value="1"/>
</dbReference>
<evidence type="ECO:0000256" key="3">
    <source>
        <dbReference type="ARBA" id="ARBA00022490"/>
    </source>
</evidence>
<dbReference type="SUPFAM" id="SSF53335">
    <property type="entry name" value="S-adenosyl-L-methionine-dependent methyltransferases"/>
    <property type="match status" value="1"/>
</dbReference>
<comment type="subcellular location">
    <subcellularLocation>
        <location evidence="1 9">Cytoplasm</location>
    </subcellularLocation>
</comment>
<comment type="function">
    <text evidence="7 9">Catalyzes the methyl esterification of L-isoaspartyl residues in peptides and proteins that result from spontaneous decomposition of normal L-aspartyl and L-asparaginyl residues. It plays a role in the repair and/or degradation of damaged proteins.</text>
</comment>
<dbReference type="OrthoDB" id="33618at2157"/>
<dbReference type="PANTHER" id="PTHR11579">
    <property type="entry name" value="PROTEIN-L-ISOASPARTATE O-METHYLTRANSFERASE"/>
    <property type="match status" value="1"/>
</dbReference>
<name>A0A482YBQ9_9EURY</name>
<sequence>MEAEQQSAERLVEKLRAERNVYSSKVAAALRSVPREKFVPESARDRAYNDVPLDIGEGQTISAPHVVADITELLELREGQRVLEIGTGSGYHAAVTAEIVGEKNVFMIERLPTLARMARRNLAQAGYDEVTVIVGDGSCGLPDRSPFDRIYLTCAAPDIPDPLLEQLADGGRMVVPIPIDDEIQRLTLVEKRDGRVEQVPYGAVQFVPLVGEHGFEA</sequence>
<reference evidence="10 11" key="1">
    <citation type="submission" date="2019-02" db="EMBL/GenBank/DDBJ databases">
        <title>Genomic Encyclopedia of Archaeal and Bacterial Type Strains, Phase II (KMG-II): from individual species to whole genera.</title>
        <authorList>
            <person name="Goeker M."/>
        </authorList>
    </citation>
    <scope>NUCLEOTIDE SEQUENCE [LARGE SCALE GENOMIC DNA]</scope>
    <source>
        <strain evidence="10 11">DSM 18328</strain>
    </source>
</reference>
<comment type="catalytic activity">
    <reaction evidence="8 9">
        <text>[protein]-L-isoaspartate + S-adenosyl-L-methionine = [protein]-L-isoaspartate alpha-methyl ester + S-adenosyl-L-homocysteine</text>
        <dbReference type="Rhea" id="RHEA:12705"/>
        <dbReference type="Rhea" id="RHEA-COMP:12143"/>
        <dbReference type="Rhea" id="RHEA-COMP:12144"/>
        <dbReference type="ChEBI" id="CHEBI:57856"/>
        <dbReference type="ChEBI" id="CHEBI:59789"/>
        <dbReference type="ChEBI" id="CHEBI:90596"/>
        <dbReference type="ChEBI" id="CHEBI:90598"/>
        <dbReference type="EC" id="2.1.1.77"/>
    </reaction>
</comment>
<dbReference type="AlphaFoldDB" id="A0A482YBQ9"/>
<comment type="caution">
    <text evidence="10">The sequence shown here is derived from an EMBL/GenBank/DDBJ whole genome shotgun (WGS) entry which is preliminary data.</text>
</comment>
<proteinExistence type="inferred from homology"/>
<evidence type="ECO:0000313" key="10">
    <source>
        <dbReference type="EMBL" id="RZV06298.1"/>
    </source>
</evidence>
<evidence type="ECO:0000256" key="8">
    <source>
        <dbReference type="ARBA" id="ARBA00029295"/>
    </source>
</evidence>
<dbReference type="GO" id="GO:0005737">
    <property type="term" value="C:cytoplasm"/>
    <property type="evidence" value="ECO:0007669"/>
    <property type="project" value="UniProtKB-SubCell"/>
</dbReference>
<dbReference type="InterPro" id="IPR029063">
    <property type="entry name" value="SAM-dependent_MTases_sf"/>
</dbReference>
<keyword evidence="5 9" id="KW-0808">Transferase</keyword>
<protein>
    <recommendedName>
        <fullName evidence="9">Protein-L-isoaspartate O-methyltransferase</fullName>
        <ecNumber evidence="9">2.1.1.77</ecNumber>
    </recommendedName>
    <alternativeName>
        <fullName evidence="9">L-isoaspartyl protein carboxyl methyltransferase</fullName>
    </alternativeName>
    <alternativeName>
        <fullName evidence="9">Protein L-isoaspartyl methyltransferase</fullName>
    </alternativeName>
    <alternativeName>
        <fullName evidence="9">Protein-beta-aspartate methyltransferase</fullName>
        <shortName evidence="9">PIMT</shortName>
    </alternativeName>
</protein>
<dbReference type="GO" id="GO:0032259">
    <property type="term" value="P:methylation"/>
    <property type="evidence" value="ECO:0007669"/>
    <property type="project" value="UniProtKB-KW"/>
</dbReference>
<dbReference type="NCBIfam" id="TIGR00080">
    <property type="entry name" value="pimt"/>
    <property type="match status" value="1"/>
</dbReference>
<dbReference type="GO" id="GO:0030091">
    <property type="term" value="P:protein repair"/>
    <property type="evidence" value="ECO:0007669"/>
    <property type="project" value="UniProtKB-UniRule"/>
</dbReference>
<gene>
    <name evidence="9" type="primary">pcm</name>
    <name evidence="10" type="ORF">BDK88_3847</name>
</gene>
<evidence type="ECO:0000256" key="7">
    <source>
        <dbReference type="ARBA" id="ARBA00025330"/>
    </source>
</evidence>
<dbReference type="RefSeq" id="WP_130501626.1">
    <property type="nucleotide sequence ID" value="NZ_SHMP01000008.1"/>
</dbReference>
<dbReference type="Pfam" id="PF01135">
    <property type="entry name" value="PCMT"/>
    <property type="match status" value="1"/>
</dbReference>
<dbReference type="EMBL" id="SHMP01000008">
    <property type="protein sequence ID" value="RZV06298.1"/>
    <property type="molecule type" value="Genomic_DNA"/>
</dbReference>
<accession>A0A482YBQ9</accession>
<dbReference type="CDD" id="cd02440">
    <property type="entry name" value="AdoMet_MTases"/>
    <property type="match status" value="1"/>
</dbReference>
<feature type="active site" evidence="9">
    <location>
        <position position="62"/>
    </location>
</feature>
<evidence type="ECO:0000256" key="9">
    <source>
        <dbReference type="HAMAP-Rule" id="MF_00090"/>
    </source>
</evidence>
<dbReference type="EC" id="2.1.1.77" evidence="9"/>
<evidence type="ECO:0000256" key="2">
    <source>
        <dbReference type="ARBA" id="ARBA00005369"/>
    </source>
</evidence>
<evidence type="ECO:0000256" key="4">
    <source>
        <dbReference type="ARBA" id="ARBA00022603"/>
    </source>
</evidence>
<evidence type="ECO:0000256" key="1">
    <source>
        <dbReference type="ARBA" id="ARBA00004496"/>
    </source>
</evidence>
<dbReference type="InterPro" id="IPR000682">
    <property type="entry name" value="PCMT"/>
</dbReference>
<evidence type="ECO:0000313" key="11">
    <source>
        <dbReference type="Proteomes" id="UP000291097"/>
    </source>
</evidence>
<dbReference type="HAMAP" id="MF_00090">
    <property type="entry name" value="PIMT"/>
    <property type="match status" value="1"/>
</dbReference>
<dbReference type="NCBIfam" id="NF001453">
    <property type="entry name" value="PRK00312.1"/>
    <property type="match status" value="1"/>
</dbReference>
<keyword evidence="6 9" id="KW-0949">S-adenosyl-L-methionine</keyword>
<dbReference type="Proteomes" id="UP000291097">
    <property type="component" value="Unassembled WGS sequence"/>
</dbReference>
<organism evidence="10 11">
    <name type="scientific">Natrinema hispanicum</name>
    <dbReference type="NCBI Taxonomy" id="392421"/>
    <lineage>
        <taxon>Archaea</taxon>
        <taxon>Methanobacteriati</taxon>
        <taxon>Methanobacteriota</taxon>
        <taxon>Stenosarchaea group</taxon>
        <taxon>Halobacteria</taxon>
        <taxon>Halobacteriales</taxon>
        <taxon>Natrialbaceae</taxon>
        <taxon>Natrinema</taxon>
    </lineage>
</organism>